<dbReference type="EMBL" id="CATQJA010002703">
    <property type="protein sequence ID" value="CAJ0585255.1"/>
    <property type="molecule type" value="Genomic_DNA"/>
</dbReference>
<evidence type="ECO:0000259" key="2">
    <source>
        <dbReference type="PROSITE" id="PS50833"/>
    </source>
</evidence>
<dbReference type="GO" id="GO:0000027">
    <property type="term" value="P:ribosomal large subunit assembly"/>
    <property type="evidence" value="ECO:0007669"/>
    <property type="project" value="TreeGrafter"/>
</dbReference>
<dbReference type="GO" id="GO:0030687">
    <property type="term" value="C:preribosome, large subunit precursor"/>
    <property type="evidence" value="ECO:0007669"/>
    <property type="project" value="TreeGrafter"/>
</dbReference>
<dbReference type="PANTHER" id="PTHR12661:SF5">
    <property type="entry name" value="SUPPRESSOR OF SWI4 1 HOMOLOG"/>
    <property type="match status" value="1"/>
</dbReference>
<dbReference type="GO" id="GO:0019843">
    <property type="term" value="F:rRNA binding"/>
    <property type="evidence" value="ECO:0007669"/>
    <property type="project" value="InterPro"/>
</dbReference>
<dbReference type="PROSITE" id="PS50833">
    <property type="entry name" value="BRIX"/>
    <property type="match status" value="1"/>
</dbReference>
<evidence type="ECO:0000256" key="1">
    <source>
        <dbReference type="SAM" id="MobiDB-lite"/>
    </source>
</evidence>
<dbReference type="AlphaFoldDB" id="A0AA36DFD9"/>
<feature type="region of interest" description="Disordered" evidence="1">
    <location>
        <begin position="1"/>
        <end position="45"/>
    </location>
</feature>
<feature type="compositionally biased region" description="Basic residues" evidence="1">
    <location>
        <begin position="1"/>
        <end position="13"/>
    </location>
</feature>
<evidence type="ECO:0000313" key="4">
    <source>
        <dbReference type="Proteomes" id="UP001177023"/>
    </source>
</evidence>
<dbReference type="Proteomes" id="UP001177023">
    <property type="component" value="Unassembled WGS sequence"/>
</dbReference>
<feature type="non-terminal residue" evidence="3">
    <location>
        <position position="1"/>
    </location>
</feature>
<evidence type="ECO:0000313" key="3">
    <source>
        <dbReference type="EMBL" id="CAJ0585255.1"/>
    </source>
</evidence>
<dbReference type="GO" id="GO:0006364">
    <property type="term" value="P:rRNA processing"/>
    <property type="evidence" value="ECO:0007669"/>
    <property type="project" value="InterPro"/>
</dbReference>
<dbReference type="PANTHER" id="PTHR12661">
    <property type="entry name" value="PETER PAN-RELATED"/>
    <property type="match status" value="1"/>
</dbReference>
<name>A0AA36DFD9_9BILA</name>
<keyword evidence="4" id="KW-1185">Reference proteome</keyword>
<feature type="domain" description="Brix" evidence="2">
    <location>
        <begin position="68"/>
        <end position="331"/>
    </location>
</feature>
<proteinExistence type="predicted"/>
<feature type="compositionally biased region" description="Basic and acidic residues" evidence="1">
    <location>
        <begin position="412"/>
        <end position="435"/>
    </location>
</feature>
<dbReference type="InterPro" id="IPR007109">
    <property type="entry name" value="Brix"/>
</dbReference>
<reference evidence="3" key="1">
    <citation type="submission" date="2023-06" db="EMBL/GenBank/DDBJ databases">
        <authorList>
            <person name="Delattre M."/>
        </authorList>
    </citation>
    <scope>NUCLEOTIDE SEQUENCE</scope>
    <source>
        <strain evidence="3">AF72</strain>
    </source>
</reference>
<organism evidence="3 4">
    <name type="scientific">Mesorhabditis spiculigera</name>
    <dbReference type="NCBI Taxonomy" id="96644"/>
    <lineage>
        <taxon>Eukaryota</taxon>
        <taxon>Metazoa</taxon>
        <taxon>Ecdysozoa</taxon>
        <taxon>Nematoda</taxon>
        <taxon>Chromadorea</taxon>
        <taxon>Rhabditida</taxon>
        <taxon>Rhabditina</taxon>
        <taxon>Rhabditomorpha</taxon>
        <taxon>Rhabditoidea</taxon>
        <taxon>Rhabditidae</taxon>
        <taxon>Mesorhabditinae</taxon>
        <taxon>Mesorhabditis</taxon>
    </lineage>
</organism>
<sequence>MPKGRRGKAARRARAGDLGLRQTKRKFSGKHAKRSERRAEQAEEKRDLNKLKEAVVASAAKAEEEKIPHSFVIYRGEVGRYVQRLVRDVRFIMEPNTAKDLQVRKSNNMRDFVVNGALLGLTQIITFTRGEKHLNLRIMRTPQGPTLTFRVQAYTLKQHLLSKQKKQMWCEQLFLNSPLVVMNGFKSDESKRHLQLVQTMFQSMFPALNVDTIKLKGVRRCLLVNYDPESDTIDLRHYAIKTVISGLSKSAKKLTVSRIPDLSQYKDISDYFVNPGQLSESEWEDEQKDVELPQDIFQRGLTQGQKSNVRLMELGPRIRLELVKIQEGLDDGEVLYNKYVQKTPAEVAALKKKAPMLKKLQERRRKDQEHRVIRRLTAISERKQREIDHIKEITAKAARKQAEVTGQTDDLEVNRKRDREIAMEREREEDPEKKKPFTYGRRRGQGGGDGQNRVDEPQQKRPKFQSGGRRPMKPSE</sequence>
<comment type="caution">
    <text evidence="3">The sequence shown here is derived from an EMBL/GenBank/DDBJ whole genome shotgun (WGS) entry which is preliminary data.</text>
</comment>
<dbReference type="SMART" id="SM00879">
    <property type="entry name" value="Brix"/>
    <property type="match status" value="1"/>
</dbReference>
<feature type="region of interest" description="Disordered" evidence="1">
    <location>
        <begin position="398"/>
        <end position="476"/>
    </location>
</feature>
<dbReference type="InterPro" id="IPR045112">
    <property type="entry name" value="PPAN-like"/>
</dbReference>
<dbReference type="Pfam" id="PF04427">
    <property type="entry name" value="Brix"/>
    <property type="match status" value="1"/>
</dbReference>
<gene>
    <name evidence="3" type="ORF">MSPICULIGERA_LOCUS23283</name>
</gene>
<accession>A0AA36DFD9</accession>
<feature type="compositionally biased region" description="Basic residues" evidence="1">
    <location>
        <begin position="22"/>
        <end position="36"/>
    </location>
</feature>
<protein>
    <recommendedName>
        <fullName evidence="2">Brix domain-containing protein</fullName>
    </recommendedName>
</protein>